<dbReference type="SUPFAM" id="SSF53300">
    <property type="entry name" value="vWA-like"/>
    <property type="match status" value="1"/>
</dbReference>
<dbReference type="EMBL" id="JARYGZ010000001">
    <property type="protein sequence ID" value="MDH7637610.1"/>
    <property type="molecule type" value="Genomic_DNA"/>
</dbReference>
<evidence type="ECO:0000313" key="4">
    <source>
        <dbReference type="Proteomes" id="UP001160625"/>
    </source>
</evidence>
<dbReference type="InterPro" id="IPR036465">
    <property type="entry name" value="vWFA_dom_sf"/>
</dbReference>
<dbReference type="InterPro" id="IPR028087">
    <property type="entry name" value="Tad_N"/>
</dbReference>
<dbReference type="Pfam" id="PF13400">
    <property type="entry name" value="Tad"/>
    <property type="match status" value="1"/>
</dbReference>
<proteinExistence type="predicted"/>
<evidence type="ECO:0000313" key="3">
    <source>
        <dbReference type="EMBL" id="MDH7637610.1"/>
    </source>
</evidence>
<organism evidence="3 4">
    <name type="scientific">Sphingomonas oryzagri</name>
    <dbReference type="NCBI Taxonomy" id="3042314"/>
    <lineage>
        <taxon>Bacteria</taxon>
        <taxon>Pseudomonadati</taxon>
        <taxon>Pseudomonadota</taxon>
        <taxon>Alphaproteobacteria</taxon>
        <taxon>Sphingomonadales</taxon>
        <taxon>Sphingomonadaceae</taxon>
        <taxon>Sphingomonas</taxon>
    </lineage>
</organism>
<keyword evidence="1" id="KW-0472">Membrane</keyword>
<feature type="domain" description="Putative Flp pilus-assembly TadG-like N-terminal" evidence="2">
    <location>
        <begin position="20"/>
        <end position="64"/>
    </location>
</feature>
<keyword evidence="1" id="KW-1133">Transmembrane helix</keyword>
<accession>A0ABT6MX63</accession>
<evidence type="ECO:0000259" key="2">
    <source>
        <dbReference type="Pfam" id="PF13400"/>
    </source>
</evidence>
<sequence length="653" mass="69429">MARSNGVIGFLARLRRDARGNALAIMAAAMIPLCAFAGSAIDLGRMYVVRTRLQTACDAGVLAGRKFMDSNTQAVGQPLSGTALTQANAYFNNNFGSSWAASSWFVAGSQSFTTTAFSDSNGITQVNGAASTQVPMTLMRMFGAPNRTIAVTCQASFDTPDADVMFVLDTTGSMSCLPSDPTSCGTTSVPYTMADGSTDYYNPEKSGSKLQAVRDAVATFYDTLAANLTPGTNVRYGFVPYTSTVNAGAALTSLGTNYLATQWTYQSRKVTGDYAVSKSGNASNTSDNKTTCQGFTLANTRSAAAYIYPATGKLGTWSNSICSVQYYNLGPVWTYQPVTYNTSAFVNTLSSGSVTDPSKVTGATTSWQGCIDEQSSGNYNNVSSYNINALPADMNPDLIPASAAASPWAPMWPAVEYARNGQSYSYANGDYGFYNSANDVENGENNATDTTSSGLAQNANFAGTYARYAGYAPCGQPAQRLTPRDPKNSADRAAVVSYMASLRAHGGTYHDTGMIWGLRMISPQGIFGNDTAKWPGHAEPKRVIVFLTDGAMSTSPLSYGMTGIESLDKRVRGTTSGDLDDWHNARFLAECQKAQQKNIQVWVVAVGQSLTQPLIDCVGSAHPERAIFVNSSTDLSAKFKDIATAVSMLRVSQ</sequence>
<gene>
    <name evidence="3" type="ORF">QGN17_02590</name>
</gene>
<reference evidence="3" key="1">
    <citation type="submission" date="2023-04" db="EMBL/GenBank/DDBJ databases">
        <title>Sphingomonas sp. MAHUQ-71 isolated from rice field.</title>
        <authorList>
            <person name="Huq M.A."/>
        </authorList>
    </citation>
    <scope>NUCLEOTIDE SEQUENCE</scope>
    <source>
        <strain evidence="3">MAHUQ-71</strain>
    </source>
</reference>
<dbReference type="Gene3D" id="3.40.50.410">
    <property type="entry name" value="von Willebrand factor, type A domain"/>
    <property type="match status" value="2"/>
</dbReference>
<protein>
    <submittedName>
        <fullName evidence="3">Pilus assembly protein TadG-related protein</fullName>
    </submittedName>
</protein>
<feature type="transmembrane region" description="Helical" evidence="1">
    <location>
        <begin position="21"/>
        <end position="41"/>
    </location>
</feature>
<evidence type="ECO:0000256" key="1">
    <source>
        <dbReference type="SAM" id="Phobius"/>
    </source>
</evidence>
<name>A0ABT6MX63_9SPHN</name>
<keyword evidence="4" id="KW-1185">Reference proteome</keyword>
<comment type="caution">
    <text evidence="3">The sequence shown here is derived from an EMBL/GenBank/DDBJ whole genome shotgun (WGS) entry which is preliminary data.</text>
</comment>
<keyword evidence="1" id="KW-0812">Transmembrane</keyword>
<dbReference type="RefSeq" id="WP_281042955.1">
    <property type="nucleotide sequence ID" value="NZ_JARYGZ010000001.1"/>
</dbReference>
<dbReference type="Proteomes" id="UP001160625">
    <property type="component" value="Unassembled WGS sequence"/>
</dbReference>